<feature type="active site" description="Acyl-thioester intermediate" evidence="3">
    <location>
        <position position="124"/>
    </location>
</feature>
<feature type="domain" description="Hydroxymethylglutaryl-coenzyme A synthase N-terminal" evidence="5">
    <location>
        <begin position="16"/>
        <end position="177"/>
    </location>
</feature>
<feature type="binding site" evidence="4">
    <location>
        <position position="255"/>
    </location>
    <ligand>
        <name>(3S)-3-hydroxy-3-methylglutaryl-CoA</name>
        <dbReference type="ChEBI" id="CHEBI:43074"/>
    </ligand>
</feature>
<dbReference type="NCBIfam" id="TIGR01835">
    <property type="entry name" value="HMG-CoA-S_prok"/>
    <property type="match status" value="1"/>
</dbReference>
<dbReference type="PANTHER" id="PTHR43323">
    <property type="entry name" value="3-HYDROXY-3-METHYLGLUTARYL COENZYME A SYNTHASE"/>
    <property type="match status" value="1"/>
</dbReference>
<gene>
    <name evidence="7" type="ORF">EJ419_02975</name>
</gene>
<dbReference type="Pfam" id="PF01154">
    <property type="entry name" value="HMG_CoA_synt_N"/>
    <property type="match status" value="1"/>
</dbReference>
<dbReference type="EC" id="2.3.3.10" evidence="7"/>
<name>A0A4R0QSW3_9BIFI</name>
<accession>A0A4R0QSW3</accession>
<dbReference type="GO" id="GO:0004421">
    <property type="term" value="F:hydroxymethylglutaryl-CoA synthase activity"/>
    <property type="evidence" value="ECO:0007669"/>
    <property type="project" value="UniProtKB-EC"/>
</dbReference>
<dbReference type="InterPro" id="IPR011554">
    <property type="entry name" value="HMG_CoA_synthase_prok"/>
</dbReference>
<dbReference type="Proteomes" id="UP000291289">
    <property type="component" value="Unassembled WGS sequence"/>
</dbReference>
<proteinExistence type="inferred from homology"/>
<evidence type="ECO:0000313" key="8">
    <source>
        <dbReference type="Proteomes" id="UP000291289"/>
    </source>
</evidence>
<dbReference type="GO" id="GO:0006084">
    <property type="term" value="P:acetyl-CoA metabolic process"/>
    <property type="evidence" value="ECO:0007669"/>
    <property type="project" value="InterPro"/>
</dbReference>
<reference evidence="7 8" key="1">
    <citation type="submission" date="2018-12" db="EMBL/GenBank/DDBJ databases">
        <title>Alloscrdovia theropitheci sp. nov: a novel taxon from the feces of the bleeding-herat monkey (Theropithecus geleda).</title>
        <authorList>
            <person name="Modesto M."/>
        </authorList>
    </citation>
    <scope>NUCLEOTIDE SEQUENCE [LARGE SCALE GENOMIC DNA]</scope>
    <source>
        <strain evidence="7 8">GLDI4/2</strain>
    </source>
</reference>
<dbReference type="CDD" id="cd00827">
    <property type="entry name" value="init_cond_enzymes"/>
    <property type="match status" value="1"/>
</dbReference>
<feature type="active site" description="Proton donor/acceptor" evidence="3">
    <location>
        <position position="92"/>
    </location>
</feature>
<evidence type="ECO:0000256" key="4">
    <source>
        <dbReference type="PIRSR" id="PIRSR611554-2"/>
    </source>
</evidence>
<comment type="caution">
    <text evidence="7">The sequence shown here is derived from an EMBL/GenBank/DDBJ whole genome shotgun (WGS) entry which is preliminary data.</text>
</comment>
<dbReference type="EMBL" id="RXLP01000014">
    <property type="protein sequence ID" value="TCD54578.1"/>
    <property type="molecule type" value="Genomic_DNA"/>
</dbReference>
<dbReference type="SUPFAM" id="SSF53901">
    <property type="entry name" value="Thiolase-like"/>
    <property type="match status" value="2"/>
</dbReference>
<evidence type="ECO:0000256" key="2">
    <source>
        <dbReference type="ARBA" id="ARBA00022679"/>
    </source>
</evidence>
<dbReference type="PANTHER" id="PTHR43323:SF2">
    <property type="entry name" value="HYDROXYMETHYLGLUTARYL-COA SYNTHASE"/>
    <property type="match status" value="1"/>
</dbReference>
<feature type="binding site" evidence="4">
    <location>
        <position position="161"/>
    </location>
    <ligand>
        <name>substrate</name>
    </ligand>
</feature>
<comment type="similarity">
    <text evidence="1">Belongs to the thiolase-like superfamily. HMG-CoA synthase family.</text>
</comment>
<feature type="binding site" evidence="4">
    <location>
        <position position="42"/>
    </location>
    <ligand>
        <name>(3S)-3-hydroxy-3-methylglutaryl-CoA</name>
        <dbReference type="ChEBI" id="CHEBI:43074"/>
    </ligand>
</feature>
<dbReference type="InterPro" id="IPR016039">
    <property type="entry name" value="Thiolase-like"/>
</dbReference>
<dbReference type="OrthoDB" id="9769523at2"/>
<dbReference type="Pfam" id="PF08540">
    <property type="entry name" value="HMG_CoA_synt_C"/>
    <property type="match status" value="1"/>
</dbReference>
<evidence type="ECO:0000259" key="5">
    <source>
        <dbReference type="Pfam" id="PF01154"/>
    </source>
</evidence>
<evidence type="ECO:0000313" key="7">
    <source>
        <dbReference type="EMBL" id="TCD54578.1"/>
    </source>
</evidence>
<feature type="active site" description="Proton donor/acceptor" evidence="3">
    <location>
        <position position="246"/>
    </location>
</feature>
<organism evidence="7 8">
    <name type="scientific">Alloscardovia theropitheci</name>
    <dbReference type="NCBI Taxonomy" id="2496842"/>
    <lineage>
        <taxon>Bacteria</taxon>
        <taxon>Bacillati</taxon>
        <taxon>Actinomycetota</taxon>
        <taxon>Actinomycetes</taxon>
        <taxon>Bifidobacteriales</taxon>
        <taxon>Bifidobacteriaceae</taxon>
        <taxon>Alloscardovia</taxon>
    </lineage>
</organism>
<keyword evidence="2 7" id="KW-0808">Transferase</keyword>
<dbReference type="InterPro" id="IPR013528">
    <property type="entry name" value="HMG_CoA_synth_N"/>
</dbReference>
<protein>
    <submittedName>
        <fullName evidence="7">Hydroxymethylglutaryl-CoA synthase</fullName>
        <ecNumber evidence="7">2.3.3.10</ecNumber>
    </submittedName>
</protein>
<dbReference type="InterPro" id="IPR013746">
    <property type="entry name" value="HMG_CoA_synt_C_dom"/>
</dbReference>
<evidence type="ECO:0000259" key="6">
    <source>
        <dbReference type="Pfam" id="PF08540"/>
    </source>
</evidence>
<evidence type="ECO:0000256" key="1">
    <source>
        <dbReference type="ARBA" id="ARBA00007061"/>
    </source>
</evidence>
<keyword evidence="7" id="KW-0012">Acyltransferase</keyword>
<keyword evidence="8" id="KW-1185">Reference proteome</keyword>
<dbReference type="AlphaFoldDB" id="A0A4R0QSW3"/>
<sequence length="403" mass="44813">MKEKIVNNVTNALPSIGIDRISMFTPNFYLDIRELAKARGVDPDKFTIGIGQEQQAVIPSSQDAVTMGASAALRLRDDIDDEKLGLVILGTESGVDASKAGALYIHELLHLPHSVRVVEMKEACFGGTAGLLAARDYVAAHPERQALVIASDIARYGLNTGGEVTQGGGAVAMLVTANPRILEIEPHTAVYSESIQDFWRPVYTDEAQARGKYSTEQYLAFFENVWKDYTRATNRKADDFAAFLYHLPYTKMGAKGLKKLLEIDNVSQENEQVLKNRFETSIQYSKRVGNLYTASLYLGLLSLFENDETIDAGDKLALFSYGSGAVGELFAGRVVEGFRDFLYISEHHELLDNRRQVDVQEYESIFNDAVPYSAEDYSTNPSYYCGQFVLTDVTGMERHYSAR</sequence>
<feature type="binding site" evidence="4">
    <location>
        <position position="156"/>
    </location>
    <ligand>
        <name>(3S)-3-hydroxy-3-methylglutaryl-CoA</name>
        <dbReference type="ChEBI" id="CHEBI:43074"/>
    </ligand>
</feature>
<evidence type="ECO:0000256" key="3">
    <source>
        <dbReference type="PIRSR" id="PIRSR611554-1"/>
    </source>
</evidence>
<feature type="domain" description="Hydroxymethylglutaryl-coenzyme A synthase C-terminal" evidence="6">
    <location>
        <begin position="271"/>
        <end position="380"/>
    </location>
</feature>
<feature type="binding site" evidence="4">
    <location>
        <position position="290"/>
    </location>
    <ligand>
        <name>(3S)-3-hydroxy-3-methylglutaryl-CoA</name>
        <dbReference type="ChEBI" id="CHEBI:43074"/>
    </ligand>
</feature>
<dbReference type="Gene3D" id="3.40.47.10">
    <property type="match status" value="2"/>
</dbReference>